<dbReference type="InterPro" id="IPR008146">
    <property type="entry name" value="Gln_synth_cat_dom"/>
</dbReference>
<dbReference type="InterPro" id="IPR027303">
    <property type="entry name" value="Gln_synth_gly_rich_site"/>
</dbReference>
<accession>A0A1S6WN54</accession>
<keyword evidence="4 10" id="KW-0436">Ligase</keyword>
<dbReference type="PROSITE" id="PS51987">
    <property type="entry name" value="GS_CATALYTIC"/>
    <property type="match status" value="1"/>
</dbReference>
<keyword evidence="6 10" id="KW-0067">ATP-binding</keyword>
<evidence type="ECO:0000256" key="1">
    <source>
        <dbReference type="ARBA" id="ARBA00009897"/>
    </source>
</evidence>
<dbReference type="GO" id="GO:0004356">
    <property type="term" value="F:glutamine synthetase activity"/>
    <property type="evidence" value="ECO:0007669"/>
    <property type="project" value="UniProtKB-EC"/>
</dbReference>
<evidence type="ECO:0000256" key="3">
    <source>
        <dbReference type="ARBA" id="ARBA00012937"/>
    </source>
</evidence>
<dbReference type="GO" id="GO:0005737">
    <property type="term" value="C:cytoplasm"/>
    <property type="evidence" value="ECO:0007669"/>
    <property type="project" value="TreeGrafter"/>
</dbReference>
<evidence type="ECO:0000256" key="10">
    <source>
        <dbReference type="RuleBase" id="RU004356"/>
    </source>
</evidence>
<dbReference type="InterPro" id="IPR014746">
    <property type="entry name" value="Gln_synth/guanido_kin_cat_dom"/>
</dbReference>
<protein>
    <recommendedName>
        <fullName evidence="3 10">Glutamine synthetase</fullName>
        <ecNumber evidence="3 10">6.3.1.2</ecNumber>
    </recommendedName>
</protein>
<dbReference type="InterPro" id="IPR008147">
    <property type="entry name" value="Gln_synt_N"/>
</dbReference>
<comment type="subunit">
    <text evidence="2">Homooctamer.</text>
</comment>
<dbReference type="GO" id="GO:0006542">
    <property type="term" value="P:glutamine biosynthetic process"/>
    <property type="evidence" value="ECO:0007669"/>
    <property type="project" value="InterPro"/>
</dbReference>
<comment type="similarity">
    <text evidence="1 8 9">Belongs to the glutamine synthetase family.</text>
</comment>
<dbReference type="Gene3D" id="3.30.590.10">
    <property type="entry name" value="Glutamine synthetase/guanido kinase, catalytic domain"/>
    <property type="match status" value="1"/>
</dbReference>
<evidence type="ECO:0000256" key="7">
    <source>
        <dbReference type="ARBA" id="ARBA00049436"/>
    </source>
</evidence>
<dbReference type="SUPFAM" id="SSF55931">
    <property type="entry name" value="Glutamine synthetase/guanido kinase"/>
    <property type="match status" value="1"/>
</dbReference>
<proteinExistence type="evidence at transcript level"/>
<feature type="domain" description="GS beta-grasp" evidence="11">
    <location>
        <begin position="15"/>
        <end position="99"/>
    </location>
</feature>
<dbReference type="AlphaFoldDB" id="A0A1S6WN54"/>
<dbReference type="Pfam" id="PF00120">
    <property type="entry name" value="Gln-synt_C"/>
    <property type="match status" value="1"/>
</dbReference>
<dbReference type="PROSITE" id="PS00181">
    <property type="entry name" value="GLNA_ATP"/>
    <property type="match status" value="1"/>
</dbReference>
<evidence type="ECO:0000256" key="5">
    <source>
        <dbReference type="ARBA" id="ARBA00022741"/>
    </source>
</evidence>
<dbReference type="EMBL" id="KX853865">
    <property type="protein sequence ID" value="AQX17740.1"/>
    <property type="molecule type" value="mRNA"/>
</dbReference>
<dbReference type="PANTHER" id="PTHR20852:SF57">
    <property type="entry name" value="GLUTAMINE SYNTHETASE 2 CYTOPLASMIC"/>
    <property type="match status" value="1"/>
</dbReference>
<comment type="catalytic activity">
    <reaction evidence="7 10">
        <text>L-glutamate + NH4(+) + ATP = L-glutamine + ADP + phosphate + H(+)</text>
        <dbReference type="Rhea" id="RHEA:16169"/>
        <dbReference type="ChEBI" id="CHEBI:15378"/>
        <dbReference type="ChEBI" id="CHEBI:28938"/>
        <dbReference type="ChEBI" id="CHEBI:29985"/>
        <dbReference type="ChEBI" id="CHEBI:30616"/>
        <dbReference type="ChEBI" id="CHEBI:43474"/>
        <dbReference type="ChEBI" id="CHEBI:58359"/>
        <dbReference type="ChEBI" id="CHEBI:456216"/>
        <dbReference type="EC" id="6.3.1.2"/>
    </reaction>
</comment>
<dbReference type="SUPFAM" id="SSF54368">
    <property type="entry name" value="Glutamine synthetase, N-terminal domain"/>
    <property type="match status" value="1"/>
</dbReference>
<evidence type="ECO:0000256" key="6">
    <source>
        <dbReference type="ARBA" id="ARBA00022840"/>
    </source>
</evidence>
<evidence type="ECO:0000313" key="13">
    <source>
        <dbReference type="EMBL" id="AQX17740.1"/>
    </source>
</evidence>
<dbReference type="InterPro" id="IPR027302">
    <property type="entry name" value="Gln_synth_N_conserv_site"/>
</dbReference>
<evidence type="ECO:0000256" key="4">
    <source>
        <dbReference type="ARBA" id="ARBA00022598"/>
    </source>
</evidence>
<dbReference type="FunFam" id="3.10.20.70:FF:000004">
    <property type="entry name" value="Glutamine synthetase"/>
    <property type="match status" value="1"/>
</dbReference>
<reference evidence="13" key="1">
    <citation type="submission" date="2016-09" db="EMBL/GenBank/DDBJ databases">
        <title>Transcriptomic survey across the phylum Ctenophora.</title>
        <authorList>
            <person name="Francis W.R."/>
            <person name="Haddock S.H.D."/>
        </authorList>
    </citation>
    <scope>NUCLEOTIDE SEQUENCE</scope>
    <source>
        <strain evidence="13">20060928BW</strain>
    </source>
</reference>
<dbReference type="GO" id="GO:0005524">
    <property type="term" value="F:ATP binding"/>
    <property type="evidence" value="ECO:0007669"/>
    <property type="project" value="UniProtKB-KW"/>
</dbReference>
<name>A0A1S6WN54_9METZ</name>
<evidence type="ECO:0000256" key="9">
    <source>
        <dbReference type="RuleBase" id="RU000384"/>
    </source>
</evidence>
<feature type="domain" description="GS catalytic" evidence="12">
    <location>
        <begin position="106"/>
        <end position="357"/>
    </location>
</feature>
<sequence length="357" mass="40357">MELDGLKNPFMDLEQHGKCQAFYIWIDGSEENVRGKSKTLDFIPTSPSELPEWNYDGSSTNQSTGANSDVYIRPVSIFKDPFRRGDNILVMCETYAPDDNPHPTNYRHECNQLMEKCKDEYPWFGIEQEYTLFELDERTPLGWPVNGFPGPQGPYYCGVGANKVKGRKVVEAHYRACMYAGVKIAGTNAEVMPSQWEYQVGPCEGISMGDHLWVSRYILCRVAEEFNVVVSFDPKPIPGDWNGAGCHTNISTLKMREDGGMTEIIKAIDAMGKKHKEHIEAYDPSKGVDNARRLTGRHETASIDKFNYGVAHRGCSIRIPRQVEKDGKGYFEDRRPSSNCDPYRVTGRIVKTICLGE</sequence>
<dbReference type="SMART" id="SM01230">
    <property type="entry name" value="Gln-synt_C"/>
    <property type="match status" value="1"/>
</dbReference>
<evidence type="ECO:0000259" key="11">
    <source>
        <dbReference type="PROSITE" id="PS51986"/>
    </source>
</evidence>
<evidence type="ECO:0000259" key="12">
    <source>
        <dbReference type="PROSITE" id="PS51987"/>
    </source>
</evidence>
<dbReference type="Gene3D" id="3.10.20.70">
    <property type="entry name" value="Glutamine synthetase, N-terminal domain"/>
    <property type="match status" value="1"/>
</dbReference>
<evidence type="ECO:0000256" key="8">
    <source>
        <dbReference type="PROSITE-ProRule" id="PRU01330"/>
    </source>
</evidence>
<dbReference type="PROSITE" id="PS51986">
    <property type="entry name" value="GS_BETA_GRASP"/>
    <property type="match status" value="1"/>
</dbReference>
<dbReference type="InterPro" id="IPR036651">
    <property type="entry name" value="Gln_synt_N_sf"/>
</dbReference>
<dbReference type="PROSITE" id="PS00180">
    <property type="entry name" value="GLNA_1"/>
    <property type="match status" value="1"/>
</dbReference>
<dbReference type="FunFam" id="3.30.590.10:FF:000004">
    <property type="entry name" value="Glutamine synthetase"/>
    <property type="match status" value="1"/>
</dbReference>
<organism evidence="13">
    <name type="scientific">Lampea lactea</name>
    <dbReference type="NCBI Taxonomy" id="1403706"/>
    <lineage>
        <taxon>Eukaryota</taxon>
        <taxon>Metazoa</taxon>
        <taxon>Ctenophora</taxon>
        <taxon>Tentaculata</taxon>
        <taxon>Cydippida</taxon>
        <taxon>Lampeidae</taxon>
        <taxon>Lampea</taxon>
    </lineage>
</organism>
<evidence type="ECO:0000256" key="2">
    <source>
        <dbReference type="ARBA" id="ARBA00011823"/>
    </source>
</evidence>
<keyword evidence="5 10" id="KW-0547">Nucleotide-binding</keyword>
<dbReference type="PANTHER" id="PTHR20852">
    <property type="entry name" value="GLUTAMINE SYNTHETASE"/>
    <property type="match status" value="1"/>
</dbReference>
<dbReference type="InterPro" id="IPR050292">
    <property type="entry name" value="Glutamine_Synthetase"/>
</dbReference>
<dbReference type="EC" id="6.3.1.2" evidence="3 10"/>